<dbReference type="Gene3D" id="3.20.20.70">
    <property type="entry name" value="Aldolase class I"/>
    <property type="match status" value="5"/>
</dbReference>
<dbReference type="GO" id="GO:0098552">
    <property type="term" value="C:side of membrane"/>
    <property type="evidence" value="ECO:0007669"/>
    <property type="project" value="UniProtKB-KW"/>
</dbReference>
<dbReference type="InterPro" id="IPR013785">
    <property type="entry name" value="Aldolase_TIM"/>
</dbReference>
<keyword evidence="10" id="KW-0325">Glycoprotein</keyword>
<keyword evidence="7 13" id="KW-0378">Hydrolase</keyword>
<dbReference type="GO" id="GO:0005975">
    <property type="term" value="P:carbohydrate metabolic process"/>
    <property type="evidence" value="ECO:0007669"/>
    <property type="project" value="UniProtKB-UniRule"/>
</dbReference>
<keyword evidence="8 18" id="KW-0472">Membrane</keyword>
<feature type="active site" description="Proton donor" evidence="14">
    <location>
        <position position="993"/>
    </location>
</feature>
<evidence type="ECO:0000256" key="5">
    <source>
        <dbReference type="ARBA" id="ARBA00022622"/>
    </source>
</evidence>
<keyword evidence="11" id="KW-0449">Lipoprotein</keyword>
<evidence type="ECO:0000256" key="14">
    <source>
        <dbReference type="PIRSR" id="PIRSR038193-1"/>
    </source>
</evidence>
<dbReference type="InterPro" id="IPR001439">
    <property type="entry name" value="Hyaluronidase_PH20/Hyal5"/>
</dbReference>
<organism evidence="19 20">
    <name type="scientific">Ovis ammon polii</name>
    <dbReference type="NCBI Taxonomy" id="230172"/>
    <lineage>
        <taxon>Eukaryota</taxon>
        <taxon>Metazoa</taxon>
        <taxon>Chordata</taxon>
        <taxon>Craniata</taxon>
        <taxon>Vertebrata</taxon>
        <taxon>Euteleostomi</taxon>
        <taxon>Mammalia</taxon>
        <taxon>Eutheria</taxon>
        <taxon>Laurasiatheria</taxon>
        <taxon>Artiodactyla</taxon>
        <taxon>Ruminantia</taxon>
        <taxon>Pecora</taxon>
        <taxon>Bovidae</taxon>
        <taxon>Caprinae</taxon>
        <taxon>Ovis</taxon>
    </lineage>
</organism>
<dbReference type="GO" id="GO:0007342">
    <property type="term" value="P:fusion of sperm to egg plasma membrane involved in single fertilization"/>
    <property type="evidence" value="ECO:0007669"/>
    <property type="project" value="InterPro"/>
</dbReference>
<feature type="compositionally biased region" description="Low complexity" evidence="17">
    <location>
        <begin position="582"/>
        <end position="601"/>
    </location>
</feature>
<protein>
    <recommendedName>
        <fullName evidence="13 16">Hyaluronidase</fullName>
        <ecNumber evidence="13 16">3.2.1.35</ecNumber>
    </recommendedName>
</protein>
<dbReference type="PRINTS" id="PR00848">
    <property type="entry name" value="SPERMPH20"/>
</dbReference>
<evidence type="ECO:0000256" key="7">
    <source>
        <dbReference type="ARBA" id="ARBA00022801"/>
    </source>
</evidence>
<dbReference type="Pfam" id="PF01630">
    <property type="entry name" value="Glyco_hydro_56"/>
    <property type="match status" value="4"/>
</dbReference>
<accession>A0AAD4YDR2</accession>
<evidence type="ECO:0000256" key="15">
    <source>
        <dbReference type="PIRSR" id="PIRSR038193-3"/>
    </source>
</evidence>
<proteinExistence type="inferred from homology"/>
<evidence type="ECO:0000256" key="6">
    <source>
        <dbReference type="ARBA" id="ARBA00022729"/>
    </source>
</evidence>
<dbReference type="AlphaFoldDB" id="A0AAD4YDR2"/>
<dbReference type="GO" id="GO:0031410">
    <property type="term" value="C:cytoplasmic vesicle"/>
    <property type="evidence" value="ECO:0007669"/>
    <property type="project" value="TreeGrafter"/>
</dbReference>
<evidence type="ECO:0000256" key="11">
    <source>
        <dbReference type="ARBA" id="ARBA00023288"/>
    </source>
</evidence>
<evidence type="ECO:0000256" key="12">
    <source>
        <dbReference type="ARBA" id="ARBA00023295"/>
    </source>
</evidence>
<name>A0AAD4YDR2_OVIAM</name>
<comment type="catalytic activity">
    <reaction evidence="1 13 16">
        <text>Random hydrolysis of (1-&gt;4)-linkages between N-acetyl-beta-D-glucosamine and D-glucuronate residues in hyaluronate.</text>
        <dbReference type="EC" id="3.2.1.35"/>
    </reaction>
</comment>
<evidence type="ECO:0000256" key="9">
    <source>
        <dbReference type="ARBA" id="ARBA00023157"/>
    </source>
</evidence>
<evidence type="ECO:0000256" key="1">
    <source>
        <dbReference type="ARBA" id="ARBA00000251"/>
    </source>
</evidence>
<evidence type="ECO:0000256" key="10">
    <source>
        <dbReference type="ARBA" id="ARBA00023180"/>
    </source>
</evidence>
<dbReference type="GO" id="GO:0004415">
    <property type="term" value="F:hyalurononglucosaminidase activity"/>
    <property type="evidence" value="ECO:0007669"/>
    <property type="project" value="UniProtKB-UniRule"/>
</dbReference>
<dbReference type="Proteomes" id="UP001214576">
    <property type="component" value="Unassembled WGS sequence"/>
</dbReference>
<keyword evidence="4" id="KW-1003">Cell membrane</keyword>
<feature type="transmembrane region" description="Helical" evidence="18">
    <location>
        <begin position="1198"/>
        <end position="1220"/>
    </location>
</feature>
<evidence type="ECO:0000256" key="18">
    <source>
        <dbReference type="SAM" id="Phobius"/>
    </source>
</evidence>
<dbReference type="EC" id="3.2.1.35" evidence="13 16"/>
<keyword evidence="6" id="KW-0732">Signal</keyword>
<evidence type="ECO:0000256" key="17">
    <source>
        <dbReference type="SAM" id="MobiDB-lite"/>
    </source>
</evidence>
<reference evidence="19" key="1">
    <citation type="submission" date="2022-03" db="EMBL/GenBank/DDBJ databases">
        <title>Genomic analyses of argali, domestic sheep and their hybrids provide insights into chromosomal evolution, heterosis and genetic basis of agronomic traits.</title>
        <authorList>
            <person name="Li M."/>
        </authorList>
    </citation>
    <scope>NUCLEOTIDE SEQUENCE</scope>
    <source>
        <strain evidence="19">CAU-MHL-2022a</strain>
        <tissue evidence="19">Skin</tissue>
    </source>
</reference>
<keyword evidence="20" id="KW-1185">Reference proteome</keyword>
<keyword evidence="18" id="KW-1133">Transmembrane helix</keyword>
<dbReference type="GO" id="GO:0030214">
    <property type="term" value="P:hyaluronan catabolic process"/>
    <property type="evidence" value="ECO:0007669"/>
    <property type="project" value="TreeGrafter"/>
</dbReference>
<sequence length="1221" mass="137522">MIINAFFDKAFCIPAGKLPYGKNTNSWKLLRDLLACAKYYSRAIGLMLFMLMCKVYVTIIRDVFEKQLNLLPVSICLKVAVREYLLPLKFKKMGIHWLHALIELGYYPWYTPQGVPINGGLPQNISLQVHLEKADQDISYYIPSEDFSGLAVIDWEYWRPQWARNWNTKDIYRQKSRKLISEMQENVSAADIENLAKATFEESAKAFMKETIELGIKSRPKGLWGYYLYPDCHNYNVYGPNYTGSCPEEEVLRNNELSWLWNSSAALYPSIGVRRSLGDSENVLRFSQFRVHESMRISTMTSRDYALPVFVYTRLGYRDQPLLFLSKGNCTKVKQFVSSDLGSYIVNVTRAAEVCSLHVCRNNGRCLKSTPKAAFYVRNRVQEAIRLSKIASVESPLPVFVYHRPVFTDGSSTYLSQGDLVNSVGEIVALGASGIIMWGSLNLSLTMQSCMNLGNYLNTTLNPYIINVTLAAKMCSQVLCHDEGVCTRKQWNSSDYLHLNPMNFAIQTGKGGKYTVPGKVTLEDLQTFSDKFYCSCYANINCKKRVDIKNVHSVNVCMAEDICIEGPVKLQPSDHSSSQNEASTTTVSSISPSTTATTVSPCTPEKQSPECLKVRCLEAIANVTQTGCQGVKWKNASILSFSFCSNYDSTVKAMFSQGSPNSFFLKYGKCKWEITLQIEFLTLMNMWGFESIAAKLIKKVRFLVTALPINLILYGALWEDLVHTIGESAALGASGVILWGGYDYSDSKETCLSVQKFIQGPLGHYAVNVTTAAKLCSQSLCNNNGRCIRKTSESSSYLHLPGSSSKRYGLSKSVRVILSPANKLKTVKAMKDGVTTSHDFEFTEIPGMLRHQYISFKNFVGSDGAPQAVFTFLLIPCCLALDFTAPPLIPNIPFLWAWNAPTDRCGKIFDMPPDLSLFSLVGTPQKDVTGQLITLFYADRLGYYPYINERTGVHKNGGIPQVGSLKKHLDKAEKDITYYMPINNVGLAVIDWENWRPTWARNWKPKHVYKNESIKLVLQQNTHLPLEEAAKRAKADFEKAAKSFMQETLKLGKLLRPKRLWGYYLFPDCYNHRYNQPSYNGSCFDVEKRRNDALNWLWKESTALYPSIYLNTKLKSSPQAALFVRNRVQEAIRMSKIASVKSPLPVFVYTRPVFTDKSSKFLSQDDLVNTIGESIALGASGIIMWGSFNLSLTRFLSLYLTAISSDLGINSYIFLTLVILC</sequence>
<dbReference type="GO" id="GO:0005886">
    <property type="term" value="C:plasma membrane"/>
    <property type="evidence" value="ECO:0007669"/>
    <property type="project" value="UniProtKB-SubCell"/>
</dbReference>
<keyword evidence="18" id="KW-0812">Transmembrane</keyword>
<keyword evidence="12 13" id="KW-0326">Glycosidase</keyword>
<evidence type="ECO:0000256" key="13">
    <source>
        <dbReference type="PIRNR" id="PIRNR038193"/>
    </source>
</evidence>
<comment type="similarity">
    <text evidence="3 13 16">Belongs to the glycosyl hydrolase 56 family.</text>
</comment>
<dbReference type="PRINTS" id="PR00846">
    <property type="entry name" value="GLHYDRLASE56"/>
</dbReference>
<evidence type="ECO:0000256" key="4">
    <source>
        <dbReference type="ARBA" id="ARBA00022475"/>
    </source>
</evidence>
<evidence type="ECO:0000313" key="19">
    <source>
        <dbReference type="EMBL" id="KAI4543537.1"/>
    </source>
</evidence>
<comment type="subcellular location">
    <subcellularLocation>
        <location evidence="2">Cell membrane</location>
        <topology evidence="2">Lipid-anchor</topology>
        <topology evidence="2">GPI-anchor</topology>
    </subcellularLocation>
</comment>
<dbReference type="EMBL" id="JAKZEL010000005">
    <property type="protein sequence ID" value="KAI4543537.1"/>
    <property type="molecule type" value="Genomic_DNA"/>
</dbReference>
<evidence type="ECO:0000256" key="8">
    <source>
        <dbReference type="ARBA" id="ARBA00023136"/>
    </source>
</evidence>
<dbReference type="PANTHER" id="PTHR11769">
    <property type="entry name" value="HYALURONIDASE"/>
    <property type="match status" value="1"/>
</dbReference>
<comment type="caution">
    <text evidence="19">The sequence shown here is derived from an EMBL/GenBank/DDBJ whole genome shotgun (WGS) entry which is preliminary data.</text>
</comment>
<dbReference type="PIRSF" id="PIRSF038193">
    <property type="entry name" value="Hyaluronidase"/>
    <property type="match status" value="1"/>
</dbReference>
<dbReference type="PANTHER" id="PTHR11769:SF20">
    <property type="entry name" value="HYALURONIDASE PH-20"/>
    <property type="match status" value="1"/>
</dbReference>
<feature type="disulfide bond" evidence="15">
    <location>
        <begin position="1069"/>
        <end position="1083"/>
    </location>
</feature>
<keyword evidence="9 15" id="KW-1015">Disulfide bond</keyword>
<evidence type="ECO:0000256" key="16">
    <source>
        <dbReference type="RuleBase" id="RU610713"/>
    </source>
</evidence>
<dbReference type="FunFam" id="3.20.20.70:FF:000065">
    <property type="entry name" value="Hyaluronidase"/>
    <property type="match status" value="1"/>
</dbReference>
<keyword evidence="5" id="KW-0336">GPI-anchor</keyword>
<dbReference type="PIRSF" id="PIRSF500773">
    <property type="entry name" value="Hyaluronidase_PH20_Hyal5"/>
    <property type="match status" value="1"/>
</dbReference>
<dbReference type="InterPro" id="IPR018155">
    <property type="entry name" value="Hyaluronidase"/>
</dbReference>
<dbReference type="SUPFAM" id="SSF51445">
    <property type="entry name" value="(Trans)glycosidases"/>
    <property type="match status" value="4"/>
</dbReference>
<evidence type="ECO:0000256" key="2">
    <source>
        <dbReference type="ARBA" id="ARBA00004609"/>
    </source>
</evidence>
<dbReference type="InterPro" id="IPR017853">
    <property type="entry name" value="GH"/>
</dbReference>
<feature type="region of interest" description="Disordered" evidence="17">
    <location>
        <begin position="574"/>
        <end position="604"/>
    </location>
</feature>
<evidence type="ECO:0000256" key="3">
    <source>
        <dbReference type="ARBA" id="ARBA00008871"/>
    </source>
</evidence>
<gene>
    <name evidence="19" type="ORF">MG293_006331</name>
</gene>
<evidence type="ECO:0000313" key="20">
    <source>
        <dbReference type="Proteomes" id="UP001214576"/>
    </source>
</evidence>